<evidence type="ECO:0000256" key="4">
    <source>
        <dbReference type="ARBA" id="ARBA00023128"/>
    </source>
</evidence>
<keyword evidence="3" id="KW-0689">Ribosomal protein</keyword>
<proteinExistence type="inferred from homology"/>
<dbReference type="InterPro" id="IPR013219">
    <property type="entry name" value="Ribosomal_mS33"/>
</dbReference>
<evidence type="ECO:0000256" key="3">
    <source>
        <dbReference type="ARBA" id="ARBA00022980"/>
    </source>
</evidence>
<dbReference type="Pfam" id="PF08293">
    <property type="entry name" value="MRP-S33"/>
    <property type="match status" value="1"/>
</dbReference>
<dbReference type="GO" id="GO:0005739">
    <property type="term" value="C:mitochondrion"/>
    <property type="evidence" value="ECO:0007669"/>
    <property type="project" value="UniProtKB-SubCell"/>
</dbReference>
<dbReference type="PANTHER" id="PTHR13362">
    <property type="entry name" value="MITOCHONDRIAL RIBOSOMAL PROTEIN S33"/>
    <property type="match status" value="1"/>
</dbReference>
<comment type="caution">
    <text evidence="7">The sequence shown here is derived from an EMBL/GenBank/DDBJ whole genome shotgun (WGS) entry which is preliminary data.</text>
</comment>
<evidence type="ECO:0000256" key="6">
    <source>
        <dbReference type="ARBA" id="ARBA00035132"/>
    </source>
</evidence>
<dbReference type="GO" id="GO:0005840">
    <property type="term" value="C:ribosome"/>
    <property type="evidence" value="ECO:0007669"/>
    <property type="project" value="UniProtKB-KW"/>
</dbReference>
<dbReference type="AlphaFoldDB" id="A0A4T0PWL1"/>
<evidence type="ECO:0000256" key="2">
    <source>
        <dbReference type="ARBA" id="ARBA00008970"/>
    </source>
</evidence>
<comment type="similarity">
    <text evidence="2">Belongs to the mitochondrion-specific ribosomal protein mS33 family.</text>
</comment>
<reference evidence="7 8" key="1">
    <citation type="submission" date="2019-03" db="EMBL/GenBank/DDBJ databases">
        <title>Sequencing 25 genomes of Wallemia mellicola.</title>
        <authorList>
            <person name="Gostincar C."/>
        </authorList>
    </citation>
    <scope>NUCLEOTIDE SEQUENCE [LARGE SCALE GENOMIC DNA]</scope>
    <source>
        <strain evidence="7 8">EXF-8738</strain>
    </source>
</reference>
<name>A0A4T0PWL1_9BASI</name>
<protein>
    <recommendedName>
        <fullName evidence="6">Small ribosomal subunit protein mS33</fullName>
    </recommendedName>
</protein>
<keyword evidence="4" id="KW-0496">Mitochondrion</keyword>
<evidence type="ECO:0000256" key="5">
    <source>
        <dbReference type="ARBA" id="ARBA00023274"/>
    </source>
</evidence>
<dbReference type="EMBL" id="SPRO01000010">
    <property type="protein sequence ID" value="TIC31838.1"/>
    <property type="molecule type" value="Genomic_DNA"/>
</dbReference>
<organism evidence="7 8">
    <name type="scientific">Wallemia mellicola</name>
    <dbReference type="NCBI Taxonomy" id="1708541"/>
    <lineage>
        <taxon>Eukaryota</taxon>
        <taxon>Fungi</taxon>
        <taxon>Dikarya</taxon>
        <taxon>Basidiomycota</taxon>
        <taxon>Wallemiomycotina</taxon>
        <taxon>Wallemiomycetes</taxon>
        <taxon>Wallemiales</taxon>
        <taxon>Wallemiaceae</taxon>
        <taxon>Wallemia</taxon>
    </lineage>
</organism>
<evidence type="ECO:0000313" key="8">
    <source>
        <dbReference type="Proteomes" id="UP000305647"/>
    </source>
</evidence>
<dbReference type="Proteomes" id="UP000305647">
    <property type="component" value="Unassembled WGS sequence"/>
</dbReference>
<evidence type="ECO:0000313" key="7">
    <source>
        <dbReference type="EMBL" id="TIC31838.1"/>
    </source>
</evidence>
<dbReference type="GO" id="GO:1990904">
    <property type="term" value="C:ribonucleoprotein complex"/>
    <property type="evidence" value="ECO:0007669"/>
    <property type="project" value="UniProtKB-KW"/>
</dbReference>
<dbReference type="PANTHER" id="PTHR13362:SF2">
    <property type="entry name" value="SMALL RIBOSOMAL SUBUNIT PROTEIN MS33"/>
    <property type="match status" value="1"/>
</dbReference>
<keyword evidence="5" id="KW-0687">Ribonucleoprotein</keyword>
<sequence length="142" mass="16478">MIIKKLLEKRSIIFDQNLNFNNIRNGLKYLNKRLIGPKALEYYPKTPDLRLFKQLNNLPSNFVTSKEKQRLLDVDARKRRGKSPPKKGIVDIIILKFKANNQLRSRKKINYEKKCMDNLKSAAHPLSKKTPNGGTIMANMIL</sequence>
<evidence type="ECO:0000256" key="1">
    <source>
        <dbReference type="ARBA" id="ARBA00004173"/>
    </source>
</evidence>
<accession>A0A4T0PWL1</accession>
<gene>
    <name evidence="7" type="ORF">E3Q10_01476</name>
</gene>
<comment type="subcellular location">
    <subcellularLocation>
        <location evidence="1">Mitochondrion</location>
    </subcellularLocation>
</comment>